<dbReference type="OrthoDB" id="2015405at2759"/>
<evidence type="ECO:0000259" key="3">
    <source>
        <dbReference type="SMART" id="SM00903"/>
    </source>
</evidence>
<dbReference type="EMBL" id="CAJRGZ010000015">
    <property type="protein sequence ID" value="CAG5148891.1"/>
    <property type="molecule type" value="Genomic_DNA"/>
</dbReference>
<dbReference type="GeneID" id="67013689"/>
<comment type="caution">
    <text evidence="4">The sequence shown here is derived from an EMBL/GenBank/DDBJ whole genome shotgun (WGS) entry which is preliminary data.</text>
</comment>
<dbReference type="Pfam" id="PF01613">
    <property type="entry name" value="Flavin_Reduct"/>
    <property type="match status" value="1"/>
</dbReference>
<dbReference type="Proteomes" id="UP000676310">
    <property type="component" value="Unassembled WGS sequence"/>
</dbReference>
<keyword evidence="1" id="KW-0560">Oxidoreductase</keyword>
<evidence type="ECO:0000256" key="2">
    <source>
        <dbReference type="SAM" id="MobiDB-lite"/>
    </source>
</evidence>
<dbReference type="SUPFAM" id="SSF50475">
    <property type="entry name" value="FMN-binding split barrel"/>
    <property type="match status" value="1"/>
</dbReference>
<name>A0A8J2HWU8_9PLEO</name>
<dbReference type="RefSeq" id="XP_043165802.1">
    <property type="nucleotide sequence ID" value="XM_043309867.1"/>
</dbReference>
<dbReference type="AlphaFoldDB" id="A0A8J2HWU8"/>
<feature type="compositionally biased region" description="Low complexity" evidence="2">
    <location>
        <begin position="58"/>
        <end position="68"/>
    </location>
</feature>
<organism evidence="4 5">
    <name type="scientific">Alternaria atra</name>
    <dbReference type="NCBI Taxonomy" id="119953"/>
    <lineage>
        <taxon>Eukaryota</taxon>
        <taxon>Fungi</taxon>
        <taxon>Dikarya</taxon>
        <taxon>Ascomycota</taxon>
        <taxon>Pezizomycotina</taxon>
        <taxon>Dothideomycetes</taxon>
        <taxon>Pleosporomycetidae</taxon>
        <taxon>Pleosporales</taxon>
        <taxon>Pleosporineae</taxon>
        <taxon>Pleosporaceae</taxon>
        <taxon>Alternaria</taxon>
        <taxon>Alternaria sect. Ulocladioides</taxon>
    </lineage>
</organism>
<feature type="region of interest" description="Disordered" evidence="2">
    <location>
        <begin position="57"/>
        <end position="90"/>
    </location>
</feature>
<feature type="region of interest" description="Disordered" evidence="2">
    <location>
        <begin position="786"/>
        <end position="860"/>
    </location>
</feature>
<dbReference type="InterPro" id="IPR050268">
    <property type="entry name" value="NADH-dep_flavin_reductase"/>
</dbReference>
<reference evidence="4" key="1">
    <citation type="submission" date="2021-05" db="EMBL/GenBank/DDBJ databases">
        <authorList>
            <person name="Stam R."/>
        </authorList>
    </citation>
    <scope>NUCLEOTIDE SEQUENCE</scope>
    <source>
        <strain evidence="4">CS162</strain>
    </source>
</reference>
<dbReference type="SMART" id="SM00903">
    <property type="entry name" value="Flavin_Reduct"/>
    <property type="match status" value="1"/>
</dbReference>
<dbReference type="GO" id="GO:0042602">
    <property type="term" value="F:riboflavin reductase (NADPH) activity"/>
    <property type="evidence" value="ECO:0007669"/>
    <property type="project" value="TreeGrafter"/>
</dbReference>
<dbReference type="InterPro" id="IPR012349">
    <property type="entry name" value="Split_barrel_FMN-bd"/>
</dbReference>
<accession>A0A8J2HWU8</accession>
<evidence type="ECO:0000313" key="5">
    <source>
        <dbReference type="Proteomes" id="UP000676310"/>
    </source>
</evidence>
<feature type="domain" description="Flavin reductase like" evidence="3">
    <location>
        <begin position="137"/>
        <end position="306"/>
    </location>
</feature>
<sequence length="860" mass="97195">MALSQRPASRFFAAFYRWNQHTQRSRPCAVVPQYARRETHPRNGICAPRYYNTTRLLQQQQQSQSPPQSREEDATELGDHASYLSGRGGERILRPAESIREEIADAQETIEEQDASFELSESELQQEQLKNSVRGLMRHVPSSVAVLTVASIDPDTQKHVPMGVAVSSLSTVSLDPPTISFNIREPSKTLDAIRAADGLFRVHFPAADRGGAKLVDLFCRGNHPDAYNLRSKELRLHQPRDRKDPSNPPSLAPQVLGEYVRAAMECKVTHEFPVADHVILVARVNSLEQKTSKDPTIMYINGGYRSPRGENIWTPTRPKSSATSEEIESVWNYPLFPGEKERLHYMEQIKAMIKGNPAYYENPSRETYRNIDSNLPYATANFGINLELLVAECRQEMGLPKQLRSGVEGQQVLSDFYGLLTPSMRDQIVDRAKKLVALDARFLSQPYRAFLHNLGVNPNSRDFLPSDIMKSLRAANLAPPFEHRRGHVNSGTEDIIKVEQIEYHLREHLRMMKYEVALRKPFEEAMAAIGEPKAAALHFKKARARLLTQSHPASFDASAIDIAGEVTQEELRVVLCRLINRLQISSQTGFRNNISRDWRELLRRVGVNPTITGMNVDFLMGKMKHLYHSTRTFQHFLRAIEEMLRPWFVWNVSWDDLEQRVKHFVQSTPLQATAWSGKDRLAAMGLHWDATVTLPSNNPSKQASEQPLGRGVILDTLVAKELKNYYGSGTEEENQAIAKYLKETYSFDVTHKPIQYTPAASASQSSGDEMQQAMMATLNTSQEEAWFEQGTPERPIHTQGGETPSRKADGSSKIRRMGVDSGPRIVRTEPKTGNRVKHGSNKKQGEERWGTYSFIEGGNS</sequence>
<gene>
    <name evidence="4" type="ORF">ALTATR162_LOCUS2263</name>
</gene>
<dbReference type="GO" id="GO:0010181">
    <property type="term" value="F:FMN binding"/>
    <property type="evidence" value="ECO:0007669"/>
    <property type="project" value="InterPro"/>
</dbReference>
<dbReference type="PANTHER" id="PTHR30466">
    <property type="entry name" value="FLAVIN REDUCTASE"/>
    <property type="match status" value="1"/>
</dbReference>
<protein>
    <recommendedName>
        <fullName evidence="3">Flavin reductase like domain-containing protein</fullName>
    </recommendedName>
</protein>
<evidence type="ECO:0000256" key="1">
    <source>
        <dbReference type="ARBA" id="ARBA00023002"/>
    </source>
</evidence>
<dbReference type="InterPro" id="IPR002563">
    <property type="entry name" value="Flavin_Rdtase-like_dom"/>
</dbReference>
<proteinExistence type="predicted"/>
<dbReference type="PANTHER" id="PTHR30466:SF1">
    <property type="entry name" value="FMN REDUCTASE (NADH) RUTF"/>
    <property type="match status" value="1"/>
</dbReference>
<evidence type="ECO:0000313" key="4">
    <source>
        <dbReference type="EMBL" id="CAG5148891.1"/>
    </source>
</evidence>
<keyword evidence="5" id="KW-1185">Reference proteome</keyword>
<dbReference type="Gene3D" id="2.30.110.10">
    <property type="entry name" value="Electron Transport, Fmn-binding Protein, Chain A"/>
    <property type="match status" value="1"/>
</dbReference>